<dbReference type="Proteomes" id="UP000807504">
    <property type="component" value="Unassembled WGS sequence"/>
</dbReference>
<organism evidence="1 2">
    <name type="scientific">Argiope bruennichi</name>
    <name type="common">Wasp spider</name>
    <name type="synonym">Aranea bruennichi</name>
    <dbReference type="NCBI Taxonomy" id="94029"/>
    <lineage>
        <taxon>Eukaryota</taxon>
        <taxon>Metazoa</taxon>
        <taxon>Ecdysozoa</taxon>
        <taxon>Arthropoda</taxon>
        <taxon>Chelicerata</taxon>
        <taxon>Arachnida</taxon>
        <taxon>Araneae</taxon>
        <taxon>Araneomorphae</taxon>
        <taxon>Entelegynae</taxon>
        <taxon>Araneoidea</taxon>
        <taxon>Araneidae</taxon>
        <taxon>Argiope</taxon>
    </lineage>
</organism>
<comment type="caution">
    <text evidence="1">The sequence shown here is derived from an EMBL/GenBank/DDBJ whole genome shotgun (WGS) entry which is preliminary data.</text>
</comment>
<keyword evidence="2" id="KW-1185">Reference proteome</keyword>
<reference evidence="1" key="2">
    <citation type="submission" date="2020-06" db="EMBL/GenBank/DDBJ databases">
        <authorList>
            <person name="Sheffer M."/>
        </authorList>
    </citation>
    <scope>NUCLEOTIDE SEQUENCE</scope>
</reference>
<sequence length="146" mass="16702">MQDRGDQNRRNCENVNKINKDWKWASFDLGPFVNTITSKPAVNANRISTCAVYTPGNMCARASIHLFRCVAAAQRLNEEGWWAQTGALITWEACDRLFSRLRCTAKRAAVDIMEFHPPAYSEEFAKRANLQEYYSEINSAESNFLE</sequence>
<reference evidence="1" key="1">
    <citation type="journal article" date="2020" name="bioRxiv">
        <title>Chromosome-level reference genome of the European wasp spider Argiope bruennichi: a resource for studies on range expansion and evolutionary adaptation.</title>
        <authorList>
            <person name="Sheffer M.M."/>
            <person name="Hoppe A."/>
            <person name="Krehenwinkel H."/>
            <person name="Uhl G."/>
            <person name="Kuss A.W."/>
            <person name="Jensen L."/>
            <person name="Jensen C."/>
            <person name="Gillespie R.G."/>
            <person name="Hoff K.J."/>
            <person name="Prost S."/>
        </authorList>
    </citation>
    <scope>NUCLEOTIDE SEQUENCE</scope>
</reference>
<gene>
    <name evidence="1" type="ORF">HNY73_001030</name>
</gene>
<dbReference type="AlphaFoldDB" id="A0A8T0G625"/>
<name>A0A8T0G625_ARGBR</name>
<protein>
    <submittedName>
        <fullName evidence="1">Uncharacterized protein</fullName>
    </submittedName>
</protein>
<accession>A0A8T0G625</accession>
<evidence type="ECO:0000313" key="1">
    <source>
        <dbReference type="EMBL" id="KAF8796683.1"/>
    </source>
</evidence>
<evidence type="ECO:0000313" key="2">
    <source>
        <dbReference type="Proteomes" id="UP000807504"/>
    </source>
</evidence>
<proteinExistence type="predicted"/>
<dbReference type="EMBL" id="JABXBU010000001">
    <property type="protein sequence ID" value="KAF8796683.1"/>
    <property type="molecule type" value="Genomic_DNA"/>
</dbReference>